<keyword evidence="3" id="KW-1185">Reference proteome</keyword>
<dbReference type="STRING" id="157652.A0A371FJU5"/>
<gene>
    <name evidence="2" type="ORF">CR513_41218</name>
</gene>
<dbReference type="PANTHER" id="PTHR24559">
    <property type="entry name" value="TRANSPOSON TY3-I GAG-POL POLYPROTEIN"/>
    <property type="match status" value="1"/>
</dbReference>
<evidence type="ECO:0000313" key="3">
    <source>
        <dbReference type="Proteomes" id="UP000257109"/>
    </source>
</evidence>
<comment type="caution">
    <text evidence="2">The sequence shown here is derived from an EMBL/GenBank/DDBJ whole genome shotgun (WGS) entry which is preliminary data.</text>
</comment>
<dbReference type="Pfam" id="PF00078">
    <property type="entry name" value="RVT_1"/>
    <property type="match status" value="1"/>
</dbReference>
<dbReference type="AlphaFoldDB" id="A0A371FJU5"/>
<evidence type="ECO:0000259" key="1">
    <source>
        <dbReference type="Pfam" id="PF00078"/>
    </source>
</evidence>
<dbReference type="EMBL" id="QJKJ01008850">
    <property type="protein sequence ID" value="RDX78500.1"/>
    <property type="molecule type" value="Genomic_DNA"/>
</dbReference>
<dbReference type="InterPro" id="IPR043502">
    <property type="entry name" value="DNA/RNA_pol_sf"/>
</dbReference>
<dbReference type="SUPFAM" id="SSF56672">
    <property type="entry name" value="DNA/RNA polymerases"/>
    <property type="match status" value="1"/>
</dbReference>
<dbReference type="CDD" id="cd01647">
    <property type="entry name" value="RT_LTR"/>
    <property type="match status" value="1"/>
</dbReference>
<accession>A0A371FJU5</accession>
<dbReference type="InterPro" id="IPR000477">
    <property type="entry name" value="RT_dom"/>
</dbReference>
<dbReference type="OrthoDB" id="1928766at2759"/>
<proteinExistence type="predicted"/>
<reference evidence="2" key="1">
    <citation type="submission" date="2018-05" db="EMBL/GenBank/DDBJ databases">
        <title>Draft genome of Mucuna pruriens seed.</title>
        <authorList>
            <person name="Nnadi N.E."/>
            <person name="Vos R."/>
            <person name="Hasami M.H."/>
            <person name="Devisetty U.K."/>
            <person name="Aguiy J.C."/>
        </authorList>
    </citation>
    <scope>NUCLEOTIDE SEQUENCE [LARGE SCALE GENOMIC DNA]</scope>
    <source>
        <strain evidence="2">JCA_2017</strain>
    </source>
</reference>
<dbReference type="Gene3D" id="3.30.70.270">
    <property type="match status" value="1"/>
</dbReference>
<dbReference type="Gene3D" id="3.10.10.10">
    <property type="entry name" value="HIV Type 1 Reverse Transcriptase, subunit A, domain 1"/>
    <property type="match status" value="1"/>
</dbReference>
<sequence length="169" mass="19614">MDYPLGILELDVHEGDELFVWRPWRERAEIDSIHPSVYYIFLPPSANMAGSWDPTTFSLEWIDLGSHKYPSWLSNVVMVKKPSGKWRMCTDYTDLYRLCPKDSYPLPSIDALVDEASGCELLSFMDTYLGYNQIRMHLSDELKKMFIMDGGNFCYRVMPFGLKNTRATC</sequence>
<protein>
    <recommendedName>
        <fullName evidence="1">Reverse transcriptase domain-containing protein</fullName>
    </recommendedName>
</protein>
<dbReference type="Proteomes" id="UP000257109">
    <property type="component" value="Unassembled WGS sequence"/>
</dbReference>
<feature type="domain" description="Reverse transcriptase" evidence="1">
    <location>
        <begin position="79"/>
        <end position="164"/>
    </location>
</feature>
<evidence type="ECO:0000313" key="2">
    <source>
        <dbReference type="EMBL" id="RDX78500.1"/>
    </source>
</evidence>
<organism evidence="2 3">
    <name type="scientific">Mucuna pruriens</name>
    <name type="common">Velvet bean</name>
    <name type="synonym">Dolichos pruriens</name>
    <dbReference type="NCBI Taxonomy" id="157652"/>
    <lineage>
        <taxon>Eukaryota</taxon>
        <taxon>Viridiplantae</taxon>
        <taxon>Streptophyta</taxon>
        <taxon>Embryophyta</taxon>
        <taxon>Tracheophyta</taxon>
        <taxon>Spermatophyta</taxon>
        <taxon>Magnoliopsida</taxon>
        <taxon>eudicotyledons</taxon>
        <taxon>Gunneridae</taxon>
        <taxon>Pentapetalae</taxon>
        <taxon>rosids</taxon>
        <taxon>fabids</taxon>
        <taxon>Fabales</taxon>
        <taxon>Fabaceae</taxon>
        <taxon>Papilionoideae</taxon>
        <taxon>50 kb inversion clade</taxon>
        <taxon>NPAAA clade</taxon>
        <taxon>indigoferoid/millettioid clade</taxon>
        <taxon>Phaseoleae</taxon>
        <taxon>Mucuna</taxon>
    </lineage>
</organism>
<dbReference type="InterPro" id="IPR053134">
    <property type="entry name" value="RNA-dir_DNA_polymerase"/>
</dbReference>
<feature type="non-terminal residue" evidence="2">
    <location>
        <position position="1"/>
    </location>
</feature>
<dbReference type="InterPro" id="IPR043128">
    <property type="entry name" value="Rev_trsase/Diguanyl_cyclase"/>
</dbReference>
<name>A0A371FJU5_MUCPR</name>
<dbReference type="PANTHER" id="PTHR24559:SF430">
    <property type="entry name" value="RNA-DIRECTED DNA POLYMERASE"/>
    <property type="match status" value="1"/>
</dbReference>